<dbReference type="SUPFAM" id="SSF54593">
    <property type="entry name" value="Glyoxalase/Bleomycin resistance protein/Dihydroxybiphenyl dioxygenase"/>
    <property type="match status" value="1"/>
</dbReference>
<comment type="caution">
    <text evidence="2">The sequence shown here is derived from an EMBL/GenBank/DDBJ whole genome shotgun (WGS) entry which is preliminary data.</text>
</comment>
<evidence type="ECO:0000313" key="3">
    <source>
        <dbReference type="Proteomes" id="UP000451860"/>
    </source>
</evidence>
<dbReference type="InterPro" id="IPR029068">
    <property type="entry name" value="Glyas_Bleomycin-R_OHBP_Dase"/>
</dbReference>
<sequence>MQKIVPNLWFDTQAEEAANFYVSVFGDGRITEITHYGPDSPGPEGSVMTVAFELHGQEFVGINGGPLFPFTEAVSFEIRCKDQAEIDHYWDALVEGGQPGPCGWLKDRYGLSWQVVPTEWYEMFTDKDPVKVQRVTQAMLATQGKFDVAALRAAFEGVEQPA</sequence>
<dbReference type="InterPro" id="IPR028973">
    <property type="entry name" value="PhnB-like"/>
</dbReference>
<dbReference type="Gene3D" id="3.10.180.10">
    <property type="entry name" value="2,3-Dihydroxybiphenyl 1,2-Dioxygenase, domain 1"/>
    <property type="match status" value="1"/>
</dbReference>
<dbReference type="PIRSF" id="PIRSF021700">
    <property type="entry name" value="3_dmu_93_MTrfase"/>
    <property type="match status" value="1"/>
</dbReference>
<protein>
    <submittedName>
        <fullName evidence="2">VOC family protein</fullName>
    </submittedName>
</protein>
<evidence type="ECO:0000313" key="2">
    <source>
        <dbReference type="EMBL" id="KAE8765725.1"/>
    </source>
</evidence>
<gene>
    <name evidence="2" type="ORF">GB883_02100</name>
</gene>
<evidence type="ECO:0000259" key="1">
    <source>
        <dbReference type="Pfam" id="PF06983"/>
    </source>
</evidence>
<dbReference type="Pfam" id="PF06983">
    <property type="entry name" value="3-dmu-9_3-mt"/>
    <property type="match status" value="1"/>
</dbReference>
<organism evidence="2 3">
    <name type="scientific">Georgenia thermotolerans</name>
    <dbReference type="NCBI Taxonomy" id="527326"/>
    <lineage>
        <taxon>Bacteria</taxon>
        <taxon>Bacillati</taxon>
        <taxon>Actinomycetota</taxon>
        <taxon>Actinomycetes</taxon>
        <taxon>Micrococcales</taxon>
        <taxon>Bogoriellaceae</taxon>
        <taxon>Georgenia</taxon>
    </lineage>
</organism>
<proteinExistence type="predicted"/>
<dbReference type="RefSeq" id="WP_152200168.1">
    <property type="nucleotide sequence ID" value="NZ_VUKF01000003.1"/>
</dbReference>
<dbReference type="InterPro" id="IPR009725">
    <property type="entry name" value="3_dmu_93_MTrfase"/>
</dbReference>
<dbReference type="OrthoDB" id="9806473at2"/>
<dbReference type="PANTHER" id="PTHR33990:SF2">
    <property type="entry name" value="PHNB-LIKE DOMAIN-CONTAINING PROTEIN"/>
    <property type="match status" value="1"/>
</dbReference>
<dbReference type="CDD" id="cd06588">
    <property type="entry name" value="PhnB_like"/>
    <property type="match status" value="1"/>
</dbReference>
<feature type="domain" description="PhnB-like" evidence="1">
    <location>
        <begin position="2"/>
        <end position="116"/>
    </location>
</feature>
<keyword evidence="3" id="KW-1185">Reference proteome</keyword>
<dbReference type="Proteomes" id="UP000451860">
    <property type="component" value="Unassembled WGS sequence"/>
</dbReference>
<dbReference type="EMBL" id="WHJE01000005">
    <property type="protein sequence ID" value="KAE8765725.1"/>
    <property type="molecule type" value="Genomic_DNA"/>
</dbReference>
<dbReference type="AlphaFoldDB" id="A0A7J5UTV7"/>
<accession>A0A7J5UTV7</accession>
<reference evidence="2 3" key="1">
    <citation type="submission" date="2019-10" db="EMBL/GenBank/DDBJ databases">
        <title>Georgenia wutianyii sp. nov. and Georgenia yuyongxinii sp. nov. isolated from plateau pika (Ochotona curzoniae) in the Qinghai-Tibet plateau of China.</title>
        <authorList>
            <person name="Tian Z."/>
        </authorList>
    </citation>
    <scope>NUCLEOTIDE SEQUENCE [LARGE SCALE GENOMIC DNA]</scope>
    <source>
        <strain evidence="2 3">DSM 21501</strain>
    </source>
</reference>
<name>A0A7J5UTV7_9MICO</name>
<dbReference type="PANTHER" id="PTHR33990">
    <property type="entry name" value="PROTEIN YJDN-RELATED"/>
    <property type="match status" value="1"/>
</dbReference>